<feature type="non-terminal residue" evidence="2">
    <location>
        <position position="168"/>
    </location>
</feature>
<feature type="non-terminal residue" evidence="2">
    <location>
        <position position="1"/>
    </location>
</feature>
<keyword evidence="2" id="KW-0560">Oxidoreductase</keyword>
<keyword evidence="3" id="KW-1185">Reference proteome</keyword>
<reference evidence="2" key="1">
    <citation type="submission" date="2023-01" db="EMBL/GenBank/DDBJ databases">
        <title>Genome assembly of the deep-sea coral Lophelia pertusa.</title>
        <authorList>
            <person name="Herrera S."/>
            <person name="Cordes E."/>
        </authorList>
    </citation>
    <scope>NUCLEOTIDE SEQUENCE</scope>
    <source>
        <strain evidence="2">USNM1676648</strain>
        <tissue evidence="2">Polyp</tissue>
    </source>
</reference>
<feature type="region of interest" description="Disordered" evidence="1">
    <location>
        <begin position="1"/>
        <end position="31"/>
    </location>
</feature>
<feature type="region of interest" description="Disordered" evidence="1">
    <location>
        <begin position="72"/>
        <end position="93"/>
    </location>
</feature>
<evidence type="ECO:0000313" key="2">
    <source>
        <dbReference type="EMBL" id="KAJ7309115.1"/>
    </source>
</evidence>
<evidence type="ECO:0000256" key="1">
    <source>
        <dbReference type="SAM" id="MobiDB-lite"/>
    </source>
</evidence>
<dbReference type="AlphaFoldDB" id="A0A9W9Y6R0"/>
<gene>
    <name evidence="2" type="primary">NOS3</name>
    <name evidence="2" type="ORF">OS493_040345</name>
</gene>
<feature type="compositionally biased region" description="Basic and acidic residues" evidence="1">
    <location>
        <begin position="15"/>
        <end position="31"/>
    </location>
</feature>
<dbReference type="Proteomes" id="UP001163046">
    <property type="component" value="Unassembled WGS sequence"/>
</dbReference>
<name>A0A9W9Y6R0_9CNID</name>
<dbReference type="EC" id="1.14.13.39" evidence="2"/>
<protein>
    <submittedName>
        <fullName evidence="2">Nitric-oxide synthase</fullName>
        <ecNumber evidence="2">1.14.13.39</ecNumber>
    </submittedName>
</protein>
<sequence length="168" mass="19289">NVKLHVKPSYEYQDDPWKHHSFKKNDSDNSARKKAFVQGSSQEVNIGRSAHFNTLLTWDSRLPRDERTCREKMGNMGTPESVHRHRNLSSVSHDRVGRKTAIVTLSGDQVNAFISNISRAVKFSAKLFSKALAKRQKAVILYATANWKIRALCQDAWRLFSSMRFDPK</sequence>
<organism evidence="2 3">
    <name type="scientific">Desmophyllum pertusum</name>
    <dbReference type="NCBI Taxonomy" id="174260"/>
    <lineage>
        <taxon>Eukaryota</taxon>
        <taxon>Metazoa</taxon>
        <taxon>Cnidaria</taxon>
        <taxon>Anthozoa</taxon>
        <taxon>Hexacorallia</taxon>
        <taxon>Scleractinia</taxon>
        <taxon>Caryophylliina</taxon>
        <taxon>Caryophylliidae</taxon>
        <taxon>Desmophyllum</taxon>
    </lineage>
</organism>
<proteinExistence type="predicted"/>
<dbReference type="GO" id="GO:0004517">
    <property type="term" value="F:nitric-oxide synthase activity"/>
    <property type="evidence" value="ECO:0007669"/>
    <property type="project" value="UniProtKB-EC"/>
</dbReference>
<dbReference type="EMBL" id="MU828124">
    <property type="protein sequence ID" value="KAJ7309115.1"/>
    <property type="molecule type" value="Genomic_DNA"/>
</dbReference>
<comment type="caution">
    <text evidence="2">The sequence shown here is derived from an EMBL/GenBank/DDBJ whole genome shotgun (WGS) entry which is preliminary data.</text>
</comment>
<accession>A0A9W9Y6R0</accession>
<evidence type="ECO:0000313" key="3">
    <source>
        <dbReference type="Proteomes" id="UP001163046"/>
    </source>
</evidence>